<accession>A0A1M7NPM8</accession>
<organism evidence="2 3">
    <name type="scientific">Duganella sacchari</name>
    <dbReference type="NCBI Taxonomy" id="551987"/>
    <lineage>
        <taxon>Bacteria</taxon>
        <taxon>Pseudomonadati</taxon>
        <taxon>Pseudomonadota</taxon>
        <taxon>Betaproteobacteria</taxon>
        <taxon>Burkholderiales</taxon>
        <taxon>Oxalobacteraceae</taxon>
        <taxon>Telluria group</taxon>
        <taxon>Duganella</taxon>
    </lineage>
</organism>
<dbReference type="STRING" id="551987.SAMN05192549_104100"/>
<dbReference type="PROSITE" id="PS51257">
    <property type="entry name" value="PROKAR_LIPOPROTEIN"/>
    <property type="match status" value="1"/>
</dbReference>
<keyword evidence="1" id="KW-0732">Signal</keyword>
<name>A0A1M7NPM8_9BURK</name>
<dbReference type="EMBL" id="FRCX01000004">
    <property type="protein sequence ID" value="SHN05928.1"/>
    <property type="molecule type" value="Genomic_DNA"/>
</dbReference>
<evidence type="ECO:0008006" key="4">
    <source>
        <dbReference type="Google" id="ProtNLM"/>
    </source>
</evidence>
<dbReference type="Gene3D" id="2.60.120.380">
    <property type="match status" value="1"/>
</dbReference>
<proteinExistence type="predicted"/>
<dbReference type="RefSeq" id="WP_072783875.1">
    <property type="nucleotide sequence ID" value="NZ_FRCX01000004.1"/>
</dbReference>
<reference evidence="3" key="1">
    <citation type="submission" date="2016-11" db="EMBL/GenBank/DDBJ databases">
        <authorList>
            <person name="Varghese N."/>
            <person name="Submissions S."/>
        </authorList>
    </citation>
    <scope>NUCLEOTIDE SEQUENCE [LARGE SCALE GENOMIC DNA]</scope>
    <source>
        <strain evidence="3">Sac-22</strain>
    </source>
</reference>
<keyword evidence="3" id="KW-1185">Reference proteome</keyword>
<evidence type="ECO:0000313" key="3">
    <source>
        <dbReference type="Proteomes" id="UP000184339"/>
    </source>
</evidence>
<gene>
    <name evidence="2" type="ORF">SAMN05192549_104100</name>
</gene>
<protein>
    <recommendedName>
        <fullName evidence="4">DNA breaking-rejoining protein</fullName>
    </recommendedName>
</protein>
<sequence>MHKLVSLMTCAWLACGSAAAADPVRHEKVELAQGGPLKKLSGKIKGDESVEYHMAVPAGGALSLKLKTANRSANFNVSAEGAEEALFVGSRDGDHITVAAPAGAVYNVSVYLMRNAARRNEQASYVLEAVASAPPTPR</sequence>
<evidence type="ECO:0000313" key="2">
    <source>
        <dbReference type="EMBL" id="SHN05928.1"/>
    </source>
</evidence>
<feature type="chain" id="PRO_5012025816" description="DNA breaking-rejoining protein" evidence="1">
    <location>
        <begin position="21"/>
        <end position="138"/>
    </location>
</feature>
<dbReference type="Proteomes" id="UP000184339">
    <property type="component" value="Unassembled WGS sequence"/>
</dbReference>
<evidence type="ECO:0000256" key="1">
    <source>
        <dbReference type="SAM" id="SignalP"/>
    </source>
</evidence>
<feature type="signal peptide" evidence="1">
    <location>
        <begin position="1"/>
        <end position="20"/>
    </location>
</feature>
<dbReference type="OrthoDB" id="964913at2"/>
<dbReference type="AlphaFoldDB" id="A0A1M7NPM8"/>